<evidence type="ECO:0008006" key="4">
    <source>
        <dbReference type="Google" id="ProtNLM"/>
    </source>
</evidence>
<comment type="caution">
    <text evidence="2">The sequence shown here is derived from an EMBL/GenBank/DDBJ whole genome shotgun (WGS) entry which is preliminary data.</text>
</comment>
<feature type="non-terminal residue" evidence="2">
    <location>
        <position position="48"/>
    </location>
</feature>
<dbReference type="Proteomes" id="UP000278332">
    <property type="component" value="Unassembled WGS sequence"/>
</dbReference>
<dbReference type="AlphaFoldDB" id="A0A3M4WI39"/>
<accession>A0A3M4WI39</accession>
<organism evidence="2 3">
    <name type="scientific">Pseudomonas cichorii</name>
    <dbReference type="NCBI Taxonomy" id="36746"/>
    <lineage>
        <taxon>Bacteria</taxon>
        <taxon>Pseudomonadati</taxon>
        <taxon>Pseudomonadota</taxon>
        <taxon>Gammaproteobacteria</taxon>
        <taxon>Pseudomonadales</taxon>
        <taxon>Pseudomonadaceae</taxon>
        <taxon>Pseudomonas</taxon>
    </lineage>
</organism>
<keyword evidence="1" id="KW-0472">Membrane</keyword>
<evidence type="ECO:0000313" key="2">
    <source>
        <dbReference type="EMBL" id="RMR63339.1"/>
    </source>
</evidence>
<gene>
    <name evidence="2" type="ORF">ALP84_04335</name>
</gene>
<keyword evidence="1" id="KW-0812">Transmembrane</keyword>
<name>A0A3M4WI39_PSECI</name>
<keyword evidence="1" id="KW-1133">Transmembrane helix</keyword>
<proteinExistence type="predicted"/>
<protein>
    <recommendedName>
        <fullName evidence="4">Peptide ABC transporter permease</fullName>
    </recommendedName>
</protein>
<sequence length="48" mass="5468">MFSFIARRVGLLIPTFFGITLLTFALIRLIPGDPVEVMMGERRVDPEM</sequence>
<reference evidence="2 3" key="1">
    <citation type="submission" date="2018-08" db="EMBL/GenBank/DDBJ databases">
        <title>Recombination of ecologically and evolutionarily significant loci maintains genetic cohesion in the Pseudomonas syringae species complex.</title>
        <authorList>
            <person name="Dillon M."/>
            <person name="Thakur S."/>
            <person name="Almeida R.N.D."/>
            <person name="Weir B.S."/>
            <person name="Guttman D.S."/>
        </authorList>
    </citation>
    <scope>NUCLEOTIDE SEQUENCE [LARGE SCALE GENOMIC DNA]</scope>
    <source>
        <strain evidence="2 3">ICMP 6917</strain>
    </source>
</reference>
<evidence type="ECO:0000313" key="3">
    <source>
        <dbReference type="Proteomes" id="UP000278332"/>
    </source>
</evidence>
<evidence type="ECO:0000256" key="1">
    <source>
        <dbReference type="SAM" id="Phobius"/>
    </source>
</evidence>
<feature type="transmembrane region" description="Helical" evidence="1">
    <location>
        <begin position="9"/>
        <end position="30"/>
    </location>
</feature>
<dbReference type="EMBL" id="RBRY01000004">
    <property type="protein sequence ID" value="RMR63339.1"/>
    <property type="molecule type" value="Genomic_DNA"/>
</dbReference>